<dbReference type="EMBL" id="CACRSM010000002">
    <property type="protein sequence ID" value="VYS79699.1"/>
    <property type="molecule type" value="Genomic_DNA"/>
</dbReference>
<feature type="region of interest" description="Disordered" evidence="4">
    <location>
        <begin position="1628"/>
        <end position="1668"/>
    </location>
</feature>
<reference evidence="6" key="1">
    <citation type="submission" date="2019-11" db="EMBL/GenBank/DDBJ databases">
        <authorList>
            <person name="Feng L."/>
        </authorList>
    </citation>
    <scope>NUCLEOTIDE SEQUENCE</scope>
    <source>
        <strain evidence="6">AodontolyticusLFYP35</strain>
    </source>
</reference>
<name>A0A6N2RHF9_9ACTO</name>
<feature type="compositionally biased region" description="Polar residues" evidence="4">
    <location>
        <begin position="418"/>
        <end position="428"/>
    </location>
</feature>
<dbReference type="CDD" id="cd00063">
    <property type="entry name" value="FN3"/>
    <property type="match status" value="3"/>
</dbReference>
<accession>A0A6N2RHF9</accession>
<dbReference type="SMART" id="SM00060">
    <property type="entry name" value="FN3"/>
    <property type="match status" value="4"/>
</dbReference>
<dbReference type="Gene3D" id="2.60.40.10">
    <property type="entry name" value="Immunoglobulins"/>
    <property type="match status" value="3"/>
</dbReference>
<feature type="domain" description="Fibronectin type-III" evidence="5">
    <location>
        <begin position="1651"/>
        <end position="1743"/>
    </location>
</feature>
<dbReference type="InterPro" id="IPR036116">
    <property type="entry name" value="FN3_sf"/>
</dbReference>
<dbReference type="PANTHER" id="PTHR13817">
    <property type="entry name" value="TITIN"/>
    <property type="match status" value="1"/>
</dbReference>
<feature type="region of interest" description="Disordered" evidence="4">
    <location>
        <begin position="377"/>
        <end position="440"/>
    </location>
</feature>
<keyword evidence="1" id="KW-0677">Repeat</keyword>
<dbReference type="PANTHER" id="PTHR13817:SF166">
    <property type="entry name" value="NEURONAL IGCAM-RELATED"/>
    <property type="match status" value="1"/>
</dbReference>
<dbReference type="InterPro" id="IPR013783">
    <property type="entry name" value="Ig-like_fold"/>
</dbReference>
<sequence length="2026" mass="212789">MKQQHGASASRVNRRRLPAALVAAFTVTVSTLAILHQGVTTAEVDVDDGGIWVTNSSKRLVGHLNYDSRILDGALRTKTTEFDIGQSGNDVSFTDKTSHSVAPIDVAQVSVGAATSLPENVKVVQGGSRLAVMDPSQGQVWLAQVSSPSGTAYTDEGALASDMEQGAVAVSQKGTLFAISAQGGRRITVTREGQLDRLKSQDVEGLSGNAELVMTAVGEQPVALDKRNRVLVLPDGKLRNLADDGISGNITLQESGPESSSVLLATDRELISIPLKGGAATKIPASNDGASGTPSRPVFHKGCAYAAWSKSGAYLRNCSDPSLNKQMTVDSLKSAQSIVFRTNRTRIVLNDTTSGSVWMPEHDMVLMNDWDQIESQLEKKEKQEDSPQVTDQIADPERKEQNTPPDAVNDDFGIRPGRTTTLPVLNNDSDADGDVLTARPVTDPQFGKVTRTRGGRALQITDVPDKQTGSTSFTYEASDGKAVATARVNVTVHPWEMNSGPKQLRDPGVTLGNRAQIEYNVLNDWQDPDGDPIFLANAHAPEGIELQFREEGTLQIRDLGASVGAHTITLEVSDGRQSTTGTLTVNVQNPGNLPPVANADFYVARAGEVATISPLANDTDPNGDNLSLVALSVAPAGSQITPDLELGTVNFVAQAPGSYQFTYTVSDGPSTALGVIRVDVVEADQQAVPVAEDDLAVLPAGGSALVAPLNNDSDPAGGVLVVQRVEVPANLGLEVTLVDRHLLRITAPGGLESSVSFDYVVSNGTNTAKARITVVPTSAQDTKQPPELQPDRTRVRVGDIASVPVLANDRSPSGLTLKVDPNLQFTPNEAVGTPFVTGNLVRLEAGNTPGVMHVAYTVRDSAGNMATSTVTFEVLPKSGTNAQPQPKALTAWAVSGEATRIPVPLNGIDPDGDSVTLVGIEQSPTKGTVELGVDWLEYTPAPNTTGTDVFTYIVEDRQGKQASARVRVGIAQPATVNQPPTAVPDTVLTRPNRQLGVAVLQNDIDPDGDPISIVPGSLQTATAELKPEIHGNSIVLTTPAQDGSYLVSYEVTDNRGGISRGTLTINVANDALLQAPIARDDVVAASQLPEKGGTVKVPVLANDEDPDGDVNNLRVSTKAAGVEVSGSDLIITPQEERMMIVYTVTDADGLSSSAVVSVPGLKHNQPTIDTTKVPVKVRAGEDVTLDISDYVIVREGRSPRITNAATLRPSAGIDQGMTLSDERHVSFHVNSEWSGKSSFSFEVSDGAAGDDSALTATLTLPLKVEATQNQPVSFIPTAIRVAAGEEATAVDLAQMVRDPEGADPAGFKYDISNLPEGVAISLDGHILRVRADVDRPKGSVGSVTVSVDDGAGAVSAQIPITVVASTRPLIQVSDALLEAARSGGLEAVDLTRYTINPFPETPIRIVGASIQIGEGTVDPQGTNLNITPAVGFRGQMTVRYRLMDATGDPDRIVEGKVRLVVRDRPDAPTNVSLTATGPGSALVTFQAGADNGATITGFTATDRATGRSYPCESGSCELRGLENGLRHSFTVVAHNAVGASDPSAASPEVLIDMRPEAPLAPRVEPENGAIVVKWTPPTNQGSAIRNYTLYVYENGGARQIEVPGDVTEWRVDGLRNGQTYSVAISAKNGAEEPSPTSQNSAKVTPFGPPDRTDGVRVENIGGQGNTGRVRFTWTTPRTNGAEITRYTIDVNGRTVGEAGGDRNDYATDLPVGENYRVKIRAYNWKNDSSESDEVAFQVFTSPLNPNVGSFSSEPTGNHGMTKVSGLSVNPGQGFNSRNLHLEWSHSAGGPWNSVTSGEIINIGSDGDVQIFIRQVGNVNGQEVAGGAVPVTAKALSAPTKPTYTVAVHEGSVTVSWNANPPAGYLAPDQVLVWQRVGGVETEVPQGAVLNGSATITATAGSAIEVGVGARNSLGTTWGSLAGTGTDTAKINVPGTFSGSTSQCTAANARGAELAECQMVSITLPSTWASDAVPLRCSMWDDFSQSYATFTPRGGPNSTFETGVRLSKANSGNLPILLGRVTCSVAR</sequence>
<dbReference type="PROSITE" id="PS50853">
    <property type="entry name" value="FN3"/>
    <property type="match status" value="3"/>
</dbReference>
<evidence type="ECO:0000256" key="4">
    <source>
        <dbReference type="SAM" id="MobiDB-lite"/>
    </source>
</evidence>
<dbReference type="Pfam" id="PF17963">
    <property type="entry name" value="Big_9"/>
    <property type="match status" value="7"/>
</dbReference>
<dbReference type="GO" id="GO:0000272">
    <property type="term" value="P:polysaccharide catabolic process"/>
    <property type="evidence" value="ECO:0007669"/>
    <property type="project" value="UniProtKB-KW"/>
</dbReference>
<evidence type="ECO:0000256" key="3">
    <source>
        <dbReference type="ARBA" id="ARBA00023326"/>
    </source>
</evidence>
<keyword evidence="3" id="KW-0624">Polysaccharide degradation</keyword>
<evidence type="ECO:0000313" key="6">
    <source>
        <dbReference type="EMBL" id="VYS79699.1"/>
    </source>
</evidence>
<keyword evidence="2" id="KW-0326">Glycosidase</keyword>
<dbReference type="Pfam" id="PF00041">
    <property type="entry name" value="fn3"/>
    <property type="match status" value="2"/>
</dbReference>
<feature type="domain" description="Fibronectin type-III" evidence="5">
    <location>
        <begin position="1557"/>
        <end position="1649"/>
    </location>
</feature>
<dbReference type="SUPFAM" id="SSF49265">
    <property type="entry name" value="Fibronectin type III"/>
    <property type="match status" value="2"/>
</dbReference>
<keyword evidence="2" id="KW-0378">Hydrolase</keyword>
<protein>
    <submittedName>
        <fullName evidence="6">Fibronectin type III domain protein</fullName>
    </submittedName>
</protein>
<evidence type="ECO:0000256" key="1">
    <source>
        <dbReference type="ARBA" id="ARBA00022737"/>
    </source>
</evidence>
<dbReference type="GO" id="GO:0016798">
    <property type="term" value="F:hydrolase activity, acting on glycosyl bonds"/>
    <property type="evidence" value="ECO:0007669"/>
    <property type="project" value="UniProtKB-KW"/>
</dbReference>
<gene>
    <name evidence="6" type="ORF">AOLFYP35_00336</name>
</gene>
<dbReference type="NCBIfam" id="NF012211">
    <property type="entry name" value="tand_rpt_95"/>
    <property type="match status" value="2"/>
</dbReference>
<dbReference type="Gene3D" id="2.60.40.2810">
    <property type="match status" value="1"/>
</dbReference>
<evidence type="ECO:0000256" key="2">
    <source>
        <dbReference type="ARBA" id="ARBA00023295"/>
    </source>
</evidence>
<organism evidence="6">
    <name type="scientific">Schaalia odontolytica</name>
    <dbReference type="NCBI Taxonomy" id="1660"/>
    <lineage>
        <taxon>Bacteria</taxon>
        <taxon>Bacillati</taxon>
        <taxon>Actinomycetota</taxon>
        <taxon>Actinomycetes</taxon>
        <taxon>Actinomycetales</taxon>
        <taxon>Actinomycetaceae</taxon>
        <taxon>Schaalia</taxon>
    </lineage>
</organism>
<dbReference type="InterPro" id="IPR050964">
    <property type="entry name" value="Striated_Muscle_Regulatory"/>
</dbReference>
<keyword evidence="3" id="KW-0119">Carbohydrate metabolism</keyword>
<evidence type="ECO:0000259" key="5">
    <source>
        <dbReference type="PROSITE" id="PS50853"/>
    </source>
</evidence>
<proteinExistence type="predicted"/>
<feature type="domain" description="Fibronectin type-III" evidence="5">
    <location>
        <begin position="1467"/>
        <end position="1556"/>
    </location>
</feature>
<dbReference type="InterPro" id="IPR003961">
    <property type="entry name" value="FN3_dom"/>
</dbReference>